<dbReference type="InParanoid" id="G4TJY6"/>
<dbReference type="AlphaFoldDB" id="G4TJY6"/>
<feature type="region of interest" description="Disordered" evidence="1">
    <location>
        <begin position="384"/>
        <end position="450"/>
    </location>
</feature>
<evidence type="ECO:0000313" key="2">
    <source>
        <dbReference type="EMBL" id="CCA71629.1"/>
    </source>
</evidence>
<feature type="compositionally biased region" description="Polar residues" evidence="1">
    <location>
        <begin position="483"/>
        <end position="497"/>
    </location>
</feature>
<comment type="caution">
    <text evidence="2">The sequence shown here is derived from an EMBL/GenBank/DDBJ whole genome shotgun (WGS) entry which is preliminary data.</text>
</comment>
<protein>
    <submittedName>
        <fullName evidence="2">Uncharacterized protein</fullName>
    </submittedName>
</protein>
<feature type="compositionally biased region" description="Basic and acidic residues" evidence="1">
    <location>
        <begin position="1187"/>
        <end position="1198"/>
    </location>
</feature>
<feature type="region of interest" description="Disordered" evidence="1">
    <location>
        <begin position="82"/>
        <end position="149"/>
    </location>
</feature>
<dbReference type="Proteomes" id="UP000007148">
    <property type="component" value="Unassembled WGS sequence"/>
</dbReference>
<feature type="compositionally biased region" description="Basic residues" evidence="1">
    <location>
        <begin position="1036"/>
        <end position="1052"/>
    </location>
</feature>
<feature type="compositionally biased region" description="Basic and acidic residues" evidence="1">
    <location>
        <begin position="502"/>
        <end position="511"/>
    </location>
</feature>
<feature type="region of interest" description="Disordered" evidence="1">
    <location>
        <begin position="1182"/>
        <end position="1230"/>
    </location>
</feature>
<feature type="compositionally biased region" description="Polar residues" evidence="1">
    <location>
        <begin position="356"/>
        <end position="370"/>
    </location>
</feature>
<name>G4TJY6_SERID</name>
<dbReference type="OrthoDB" id="435460at2759"/>
<feature type="region of interest" description="Disordered" evidence="1">
    <location>
        <begin position="471"/>
        <end position="899"/>
    </location>
</feature>
<proteinExistence type="predicted"/>
<feature type="compositionally biased region" description="Low complexity" evidence="1">
    <location>
        <begin position="397"/>
        <end position="408"/>
    </location>
</feature>
<feature type="compositionally biased region" description="Acidic residues" evidence="1">
    <location>
        <begin position="843"/>
        <end position="854"/>
    </location>
</feature>
<accession>G4TJY6</accession>
<feature type="compositionally biased region" description="Acidic residues" evidence="1">
    <location>
        <begin position="264"/>
        <end position="273"/>
    </location>
</feature>
<feature type="compositionally biased region" description="Polar residues" evidence="1">
    <location>
        <begin position="860"/>
        <end position="885"/>
    </location>
</feature>
<reference evidence="2 3" key="1">
    <citation type="journal article" date="2011" name="PLoS Pathog.">
        <title>Endophytic Life Strategies Decoded by Genome and Transcriptome Analyses of the Mutualistic Root Symbiont Piriformospora indica.</title>
        <authorList>
            <person name="Zuccaro A."/>
            <person name="Lahrmann U."/>
            <person name="Guldener U."/>
            <person name="Langen G."/>
            <person name="Pfiffi S."/>
            <person name="Biedenkopf D."/>
            <person name="Wong P."/>
            <person name="Samans B."/>
            <person name="Grimm C."/>
            <person name="Basiewicz M."/>
            <person name="Murat C."/>
            <person name="Martin F."/>
            <person name="Kogel K.H."/>
        </authorList>
    </citation>
    <scope>NUCLEOTIDE SEQUENCE [LARGE SCALE GENOMIC DNA]</scope>
    <source>
        <strain evidence="2 3">DSM 11827</strain>
    </source>
</reference>
<organism evidence="2 3">
    <name type="scientific">Serendipita indica (strain DSM 11827)</name>
    <name type="common">Root endophyte fungus</name>
    <name type="synonym">Piriformospora indica</name>
    <dbReference type="NCBI Taxonomy" id="1109443"/>
    <lineage>
        <taxon>Eukaryota</taxon>
        <taxon>Fungi</taxon>
        <taxon>Dikarya</taxon>
        <taxon>Basidiomycota</taxon>
        <taxon>Agaricomycotina</taxon>
        <taxon>Agaricomycetes</taxon>
        <taxon>Sebacinales</taxon>
        <taxon>Serendipitaceae</taxon>
        <taxon>Serendipita</taxon>
    </lineage>
</organism>
<dbReference type="HOGENOM" id="CLU_267763_0_0_1"/>
<feature type="compositionally biased region" description="Acidic residues" evidence="1">
    <location>
        <begin position="529"/>
        <end position="543"/>
    </location>
</feature>
<feature type="region of interest" description="Disordered" evidence="1">
    <location>
        <begin position="944"/>
        <end position="984"/>
    </location>
</feature>
<evidence type="ECO:0000256" key="1">
    <source>
        <dbReference type="SAM" id="MobiDB-lite"/>
    </source>
</evidence>
<sequence>MFIAISYGDLTRRLTSNISSNGWRPTTQKKRAEWAMQFGKLFNASPWNDNHSWQSWREQYKQNDKYYINAINKELNKRKVSENTTFELSSGSEDDGERRPKARQPAAKNKQQRPYQRATRLILSENSDDGEEEQSHKSRQVTPPDPSNASKIRLLAKYYAEQSIAESIRSRADTIQDLTHYEDCQPWAKELRPIQWKEFYIANKKAIDEQVAALEQLGNKNHVQKRTLKRQAPSDEEATSYIASKKVENTRPRRSLKRRRVEVPVEDGPDENDYGNVDHDVPDKPPSIEVERGPPTSEAPSSTTATPPRKAAKRSRAVYATPASVIDDDGDEEDDIPSNLELPMANFDRYGVPGSPSGTLIPGSQFQLTPASRPVTPMISQVNASSRANSRGPAIHSFPRSYPSSRPPLLGRDGTPRITEVSYEGSQATATPVVPDPNAGVPETPLPLPQSESLTAKMKGIVGKIFPTTLPSLTPLLREKRATASSTQTAPEESTPPQGRVQPEKGQDSVHRTANIRGVEAQRNKSVVEEEEVDELIDDDLENELPPPHPRLIPSRNLGRRPSESPMFVSADSTPSEAPTRANMAAASQHYPLHETTTAIGLVRHRRCRPSQGRFMEDSESEDDAGISQAQDVHFAPFEDEDKENWPQEPSVDPTGGRAAPRLSNVSVRYEDLGASFNQDTPEMPSPKKSLTLIGVTPPEPHITATSVRTDIRATEGATRRIPGGYYTEKPMSKLATRRDEGYSFQPRISLTSPDFGNDSDPDANDDPSPLSLRALRRDGVAAKTKVHFERMATNRDRRKTTGGIGIRFGETSSSMHQTNFAPPPALRSPEKPPLDSDPIQMDSEEEDPPEDDSPLARYSQASRMATSSPFKSLSKNEPRSTTGRISFGGRTSPPAPVPVPIVMHSTDLSSRKPVMAKPGRGTAAGRLGVQNMTEAMWSPVKFPPMRASFMPPPAETSRSGRERSHGPIAGPSNSGSTPTGMTLDYRDQRKTAKWLQSTRGRPLIVSEQSTEKRRHSLPLAALGDVVYSSDSPRRVASHSRSRSTSHRSKISKRSEIEVDEENVDDLSKADSMRVVKYMLSSGLIEPDTPLEASVIFDGLAAYLIHLARDFNFQPQIAREIWKVCWDLEETEQHLARMFGAARATGERGLDTDPSGVGNEELLELQERRERRERIVRESLGASRTRRVSDRLEKIELRPDDDEDSEDDPDSEQSQPPPSVPFEVLHPLLG</sequence>
<dbReference type="EMBL" id="CAFZ01000128">
    <property type="protein sequence ID" value="CCA71629.1"/>
    <property type="molecule type" value="Genomic_DNA"/>
</dbReference>
<feature type="compositionally biased region" description="Polar residues" evidence="1">
    <location>
        <begin position="811"/>
        <end position="821"/>
    </location>
</feature>
<feature type="compositionally biased region" description="Basic and acidic residues" evidence="1">
    <location>
        <begin position="776"/>
        <end position="796"/>
    </location>
</feature>
<feature type="region of interest" description="Disordered" evidence="1">
    <location>
        <begin position="224"/>
        <end position="371"/>
    </location>
</feature>
<feature type="compositionally biased region" description="Acidic residues" evidence="1">
    <location>
        <begin position="1199"/>
        <end position="1211"/>
    </location>
</feature>
<feature type="compositionally biased region" description="Low complexity" evidence="1">
    <location>
        <begin position="294"/>
        <end position="309"/>
    </location>
</feature>
<feature type="compositionally biased region" description="Polar residues" evidence="1">
    <location>
        <begin position="972"/>
        <end position="981"/>
    </location>
</feature>
<feature type="compositionally biased region" description="Polar residues" evidence="1">
    <location>
        <begin position="82"/>
        <end position="91"/>
    </location>
</feature>
<keyword evidence="3" id="KW-1185">Reference proteome</keyword>
<feature type="compositionally biased region" description="Acidic residues" evidence="1">
    <location>
        <begin position="326"/>
        <end position="336"/>
    </location>
</feature>
<gene>
    <name evidence="2" type="ORF">PIIN_05565</name>
</gene>
<evidence type="ECO:0000313" key="3">
    <source>
        <dbReference type="Proteomes" id="UP000007148"/>
    </source>
</evidence>
<feature type="region of interest" description="Disordered" evidence="1">
    <location>
        <begin position="1032"/>
        <end position="1064"/>
    </location>
</feature>